<feature type="region of interest" description="Disordered" evidence="1">
    <location>
        <begin position="1"/>
        <end position="26"/>
    </location>
</feature>
<proteinExistence type="predicted"/>
<accession>A0AAW2WRC9</accession>
<protein>
    <submittedName>
        <fullName evidence="2">Uncharacterized protein</fullName>
    </submittedName>
</protein>
<organism evidence="2">
    <name type="scientific">Sesamum latifolium</name>
    <dbReference type="NCBI Taxonomy" id="2727402"/>
    <lineage>
        <taxon>Eukaryota</taxon>
        <taxon>Viridiplantae</taxon>
        <taxon>Streptophyta</taxon>
        <taxon>Embryophyta</taxon>
        <taxon>Tracheophyta</taxon>
        <taxon>Spermatophyta</taxon>
        <taxon>Magnoliopsida</taxon>
        <taxon>eudicotyledons</taxon>
        <taxon>Gunneridae</taxon>
        <taxon>Pentapetalae</taxon>
        <taxon>asterids</taxon>
        <taxon>lamiids</taxon>
        <taxon>Lamiales</taxon>
        <taxon>Pedaliaceae</taxon>
        <taxon>Sesamum</taxon>
    </lineage>
</organism>
<name>A0AAW2WRC9_9LAMI</name>
<reference evidence="2" key="1">
    <citation type="submission" date="2020-06" db="EMBL/GenBank/DDBJ databases">
        <authorList>
            <person name="Li T."/>
            <person name="Hu X."/>
            <person name="Zhang T."/>
            <person name="Song X."/>
            <person name="Zhang H."/>
            <person name="Dai N."/>
            <person name="Sheng W."/>
            <person name="Hou X."/>
            <person name="Wei L."/>
        </authorList>
    </citation>
    <scope>NUCLEOTIDE SEQUENCE</scope>
    <source>
        <strain evidence="2">KEN1</strain>
        <tissue evidence="2">Leaf</tissue>
    </source>
</reference>
<comment type="caution">
    <text evidence="2">The sequence shown here is derived from an EMBL/GenBank/DDBJ whole genome shotgun (WGS) entry which is preliminary data.</text>
</comment>
<reference evidence="2" key="2">
    <citation type="journal article" date="2024" name="Plant">
        <title>Genomic evolution and insights into agronomic trait innovations of Sesamum species.</title>
        <authorList>
            <person name="Miao H."/>
            <person name="Wang L."/>
            <person name="Qu L."/>
            <person name="Liu H."/>
            <person name="Sun Y."/>
            <person name="Le M."/>
            <person name="Wang Q."/>
            <person name="Wei S."/>
            <person name="Zheng Y."/>
            <person name="Lin W."/>
            <person name="Duan Y."/>
            <person name="Cao H."/>
            <person name="Xiong S."/>
            <person name="Wang X."/>
            <person name="Wei L."/>
            <person name="Li C."/>
            <person name="Ma Q."/>
            <person name="Ju M."/>
            <person name="Zhao R."/>
            <person name="Li G."/>
            <person name="Mu C."/>
            <person name="Tian Q."/>
            <person name="Mei H."/>
            <person name="Zhang T."/>
            <person name="Gao T."/>
            <person name="Zhang H."/>
        </authorList>
    </citation>
    <scope>NUCLEOTIDE SEQUENCE</scope>
    <source>
        <strain evidence="2">KEN1</strain>
    </source>
</reference>
<gene>
    <name evidence="2" type="ORF">Slati_2120200</name>
</gene>
<dbReference type="EMBL" id="JACGWN010000007">
    <property type="protein sequence ID" value="KAL0443975.1"/>
    <property type="molecule type" value="Genomic_DNA"/>
</dbReference>
<evidence type="ECO:0000313" key="2">
    <source>
        <dbReference type="EMBL" id="KAL0443975.1"/>
    </source>
</evidence>
<sequence length="65" mass="6693">MKTGEAVAARTRGKKNEGNVGVEEGKITTGKRKLVKGGRKIGASIVSAAAGIRSSPRLTKRVAST</sequence>
<dbReference type="AlphaFoldDB" id="A0AAW2WRC9"/>
<evidence type="ECO:0000256" key="1">
    <source>
        <dbReference type="SAM" id="MobiDB-lite"/>
    </source>
</evidence>